<feature type="transmembrane region" description="Helical" evidence="1">
    <location>
        <begin position="483"/>
        <end position="501"/>
    </location>
</feature>
<reference evidence="3 4" key="1">
    <citation type="journal article" date="2015" name="Nature">
        <title>rRNA introns, odd ribosomes, and small enigmatic genomes across a large radiation of phyla.</title>
        <authorList>
            <person name="Brown C.T."/>
            <person name="Hug L.A."/>
            <person name="Thomas B.C."/>
            <person name="Sharon I."/>
            <person name="Castelle C.J."/>
            <person name="Singh A."/>
            <person name="Wilkins M.J."/>
            <person name="Williams K.H."/>
            <person name="Banfield J.F."/>
        </authorList>
    </citation>
    <scope>NUCLEOTIDE SEQUENCE [LARGE SCALE GENOMIC DNA]</scope>
</reference>
<evidence type="ECO:0000256" key="1">
    <source>
        <dbReference type="SAM" id="Phobius"/>
    </source>
</evidence>
<feature type="transmembrane region" description="Helical" evidence="1">
    <location>
        <begin position="455"/>
        <end position="471"/>
    </location>
</feature>
<evidence type="ECO:0008006" key="5">
    <source>
        <dbReference type="Google" id="ProtNLM"/>
    </source>
</evidence>
<keyword evidence="1" id="KW-0812">Transmembrane</keyword>
<dbReference type="Proteomes" id="UP000034794">
    <property type="component" value="Unassembled WGS sequence"/>
</dbReference>
<proteinExistence type="predicted"/>
<dbReference type="EMBL" id="LCMI01000001">
    <property type="protein sequence ID" value="KKU33877.1"/>
    <property type="molecule type" value="Genomic_DNA"/>
</dbReference>
<sequence length="1020" mass="115556">MLRKSFIIFLLLLSCFSGKAHAFKAETYISFANQVRGPEGWNNSKQTPLDLPMFQYQESTHSAFPVTWLLRFDAVNDATMSAFFNRLVGKDKNQSLGALLEITPSLSEAANVVYPPGNSLLNANRLFLSGYSILDRELLIDTYMDIFFARFGYYPKSVSAHHLDSYSLQYLQSKYSVLTAMSGGEAYQSPYFPDKHNSSIPAGSFANRVNLVLVPRNPGPGQETLDSLLNFFSQRGFNEFSFVNLGLENDLDLSLFKKDIESTNRTVAETRGKYDLHPIGLAEFGDWMKSRYPESSPAYFYHSPDATSIVPVKIYWYQSPFYRLGLKSVSGKTYITDFRVYNREIYEDYFVTPNQDLNLHREIPAIIDSEKFPSTEVSLDIDLKNADIVRSKQWDYWQTALWVDGKMLTLQPDKIVFSNFQAPPVNSKDIKLLVTKAQTVWELTPHTPFKNTSRPTWLLWLLIAVVVLKLLKRNKGSRKPRLPVYLIVGVLISLIGGLTVFRSGLHYPFGMGFWGPNGHDALFHLSLIEKFSANPFSFSHPQIAGEKITNYHFLFDFISGIIAKLSGLSALDLYFRVFPVLAGIAIVLLLDRLLTTWQYSRPVRLLSMLLVFLAGSFGFIPKLLMGQDIFTGESAFWSNQSISIFLNPPYTLSIIILLLFLNKLNGKPRTNNSELITLSLIGGLLAQTKVYAFILLLGALLLSKKYKLFFGVLAVGILISLPFITLGGPAPFIFSPLWFPRSLFASFDRAYWPRLVEAWQAYEASGNFIKLSLINLFALMVFLVGNLGVRLLGLIDISRTKSRFDSETIVRWLIFLGLLLPLLFVQNINPWNTIQFMYYALFFLGIFTAKYISSLRPFFVTILLLLAVASSVGTLKDYIGYFSSSRISYSELLSLDTLRDLPKGVVLSPLYDEVSASRVSTPKPLYAYVSTAYISALSGQPEFLADTINLDITGFDYAERARDAQRFFDTQDANWAISFLQNNHIRYVYETRIKKMKLTPADLNLVKIFDSGEVTVYNFN</sequence>
<feature type="transmembrane region" description="Helical" evidence="1">
    <location>
        <begin position="676"/>
        <end position="702"/>
    </location>
</feature>
<evidence type="ECO:0000313" key="4">
    <source>
        <dbReference type="Proteomes" id="UP000034794"/>
    </source>
</evidence>
<keyword evidence="1" id="KW-1133">Transmembrane helix</keyword>
<feature type="transmembrane region" description="Helical" evidence="1">
    <location>
        <begin position="605"/>
        <end position="624"/>
    </location>
</feature>
<protein>
    <recommendedName>
        <fullName evidence="5">Glycosyltransferase RgtA/B/C/D-like domain-containing protein</fullName>
    </recommendedName>
</protein>
<feature type="chain" id="PRO_5002539050" description="Glycosyltransferase RgtA/B/C/D-like domain-containing protein" evidence="2">
    <location>
        <begin position="23"/>
        <end position="1020"/>
    </location>
</feature>
<evidence type="ECO:0000313" key="3">
    <source>
        <dbReference type="EMBL" id="KKU33877.1"/>
    </source>
</evidence>
<name>A0A0G1PMG7_9BACT</name>
<evidence type="ECO:0000256" key="2">
    <source>
        <dbReference type="SAM" id="SignalP"/>
    </source>
</evidence>
<organism evidence="3 4">
    <name type="scientific">Candidatus Collierbacteria bacterium GW2011_GWA2_46_26</name>
    <dbReference type="NCBI Taxonomy" id="1618381"/>
    <lineage>
        <taxon>Bacteria</taxon>
        <taxon>Candidatus Collieribacteriota</taxon>
    </lineage>
</organism>
<feature type="transmembrane region" description="Helical" evidence="1">
    <location>
        <begin position="573"/>
        <end position="593"/>
    </location>
</feature>
<feature type="signal peptide" evidence="2">
    <location>
        <begin position="1"/>
        <end position="22"/>
    </location>
</feature>
<feature type="transmembrane region" description="Helical" evidence="1">
    <location>
        <begin position="768"/>
        <end position="789"/>
    </location>
</feature>
<feature type="transmembrane region" description="Helical" evidence="1">
    <location>
        <begin position="836"/>
        <end position="852"/>
    </location>
</feature>
<feature type="transmembrane region" description="Helical" evidence="1">
    <location>
        <begin position="644"/>
        <end position="664"/>
    </location>
</feature>
<feature type="transmembrane region" description="Helical" evidence="1">
    <location>
        <begin position="809"/>
        <end position="829"/>
    </location>
</feature>
<gene>
    <name evidence="3" type="ORF">UX47_C0001G0160</name>
</gene>
<feature type="transmembrane region" description="Helical" evidence="1">
    <location>
        <begin position="708"/>
        <end position="734"/>
    </location>
</feature>
<keyword evidence="2" id="KW-0732">Signal</keyword>
<dbReference type="AlphaFoldDB" id="A0A0G1PMG7"/>
<comment type="caution">
    <text evidence="3">The sequence shown here is derived from an EMBL/GenBank/DDBJ whole genome shotgun (WGS) entry which is preliminary data.</text>
</comment>
<dbReference type="PROSITE" id="PS51257">
    <property type="entry name" value="PROKAR_LIPOPROTEIN"/>
    <property type="match status" value="1"/>
</dbReference>
<accession>A0A0G1PMG7</accession>
<keyword evidence="1" id="KW-0472">Membrane</keyword>